<proteinExistence type="predicted"/>
<dbReference type="KEGG" id="foc:127751761"/>
<evidence type="ECO:0000313" key="4">
    <source>
        <dbReference type="RefSeq" id="XP_052131750.1"/>
    </source>
</evidence>
<dbReference type="GeneID" id="127751763"/>
<dbReference type="RefSeq" id="XP_052131750.1">
    <property type="nucleotide sequence ID" value="XM_052275790.1"/>
</dbReference>
<organism evidence="2 4">
    <name type="scientific">Frankliniella occidentalis</name>
    <name type="common">Western flower thrips</name>
    <name type="synonym">Euthrips occidentalis</name>
    <dbReference type="NCBI Taxonomy" id="133901"/>
    <lineage>
        <taxon>Eukaryota</taxon>
        <taxon>Metazoa</taxon>
        <taxon>Ecdysozoa</taxon>
        <taxon>Arthropoda</taxon>
        <taxon>Hexapoda</taxon>
        <taxon>Insecta</taxon>
        <taxon>Pterygota</taxon>
        <taxon>Neoptera</taxon>
        <taxon>Paraneoptera</taxon>
        <taxon>Thysanoptera</taxon>
        <taxon>Terebrantia</taxon>
        <taxon>Thripoidea</taxon>
        <taxon>Thripidae</taxon>
        <taxon>Frankliniella</taxon>
    </lineage>
</organism>
<dbReference type="Proteomes" id="UP000504606">
    <property type="component" value="Unplaced"/>
</dbReference>
<protein>
    <submittedName>
        <fullName evidence="3">Uncharacterized protein LOC127751761</fullName>
    </submittedName>
    <submittedName>
        <fullName evidence="4">Uncharacterized protein LOC127751763</fullName>
    </submittedName>
</protein>
<keyword evidence="2" id="KW-1185">Reference proteome</keyword>
<dbReference type="OrthoDB" id="10029846at2759"/>
<evidence type="ECO:0000313" key="3">
    <source>
        <dbReference type="RefSeq" id="XP_052131748.1"/>
    </source>
</evidence>
<evidence type="ECO:0000259" key="1">
    <source>
        <dbReference type="Pfam" id="PF10551"/>
    </source>
</evidence>
<dbReference type="Pfam" id="PF10551">
    <property type="entry name" value="MULE"/>
    <property type="match status" value="1"/>
</dbReference>
<dbReference type="RefSeq" id="XP_052131748.1">
    <property type="nucleotide sequence ID" value="XM_052275788.1"/>
</dbReference>
<accession>A0A9C6X9I5</accession>
<name>A0A9C6X9I5_FRAOC</name>
<dbReference type="AlphaFoldDB" id="A0A9C6X9I5"/>
<evidence type="ECO:0000313" key="2">
    <source>
        <dbReference type="Proteomes" id="UP000504606"/>
    </source>
</evidence>
<dbReference type="InterPro" id="IPR018289">
    <property type="entry name" value="MULE_transposase_dom"/>
</dbReference>
<reference evidence="3 4" key="1">
    <citation type="submission" date="2025-04" db="UniProtKB">
        <authorList>
            <consortium name="RefSeq"/>
        </authorList>
    </citation>
    <scope>IDENTIFICATION</scope>
    <source>
        <tissue evidence="3 4">Whole organism</tissue>
    </source>
</reference>
<dbReference type="KEGG" id="foc:127751763"/>
<feature type="domain" description="MULE transposase" evidence="1">
    <location>
        <begin position="200"/>
        <end position="295"/>
    </location>
</feature>
<gene>
    <name evidence="4" type="primary">LOC127751763</name>
    <name evidence="3" type="synonym">LOC127751761</name>
</gene>
<sequence>MVNINRVRRERGSRKRSWFYHINDGYHYHINNIRNRKVYLKCIHFGKHCHGRALYSRRQGFIHTKRHDGCRRDRHYPNVMRLRRRILKRCTSLEVISFREIITQESRGFPIGVTSRVRLANMRSAMQRARYSALPPPPQSLEELTAILQDPRYRVLTATSDGRDNLYAASVNAADGSHHVIFMTRRMARVLRQLKILFGDGTFKTLPNMEDLDAASQIFCVVGNWDHTVLPVAWVLMQARTIPAYTAVLSAIQDLVGNVFPNLETFISDFEPAIRASVIAQFPGVTLQGCFFHLVRVSSAFTVKLKNQLLK</sequence>